<name>A0A1Y2BIZ7_9TREE</name>
<evidence type="ECO:0000256" key="4">
    <source>
        <dbReference type="ARBA" id="ARBA00022692"/>
    </source>
</evidence>
<comment type="similarity">
    <text evidence="2">Belongs to the COX20 family.</text>
</comment>
<comment type="caution">
    <text evidence="11">The sequence shown here is derived from an EMBL/GenBank/DDBJ whole genome shotgun (WGS) entry which is preliminary data.</text>
</comment>
<dbReference type="Proteomes" id="UP000193986">
    <property type="component" value="Unassembled WGS sequence"/>
</dbReference>
<sequence length="138" mass="15495">MPAGRDPVNTEPTPIASAEPSSSSWTFRDLKLAASQIRPLEDFQNLGKVPCMRTSLLYGIGGGSAIGAIRFIGTRRPVTATLWAYFSFVGITVLQWTRCRTARQKELQTMKMIKERFPDRHATRLRQEHTKPDVTSES</sequence>
<dbReference type="Pfam" id="PF12597">
    <property type="entry name" value="Cox20"/>
    <property type="match status" value="1"/>
</dbReference>
<evidence type="ECO:0000256" key="1">
    <source>
        <dbReference type="ARBA" id="ARBA00004273"/>
    </source>
</evidence>
<organism evidence="11 12">
    <name type="scientific">Naematelia encephala</name>
    <dbReference type="NCBI Taxonomy" id="71784"/>
    <lineage>
        <taxon>Eukaryota</taxon>
        <taxon>Fungi</taxon>
        <taxon>Dikarya</taxon>
        <taxon>Basidiomycota</taxon>
        <taxon>Agaricomycotina</taxon>
        <taxon>Tremellomycetes</taxon>
        <taxon>Tremellales</taxon>
        <taxon>Naemateliaceae</taxon>
        <taxon>Naematelia</taxon>
    </lineage>
</organism>
<dbReference type="PRINTS" id="PR02049">
    <property type="entry name" value="PROTEINF36A"/>
</dbReference>
<dbReference type="GO" id="GO:0005743">
    <property type="term" value="C:mitochondrial inner membrane"/>
    <property type="evidence" value="ECO:0007669"/>
    <property type="project" value="UniProtKB-SubCell"/>
</dbReference>
<keyword evidence="7" id="KW-0496">Mitochondrion</keyword>
<feature type="region of interest" description="Disordered" evidence="9">
    <location>
        <begin position="1"/>
        <end position="22"/>
    </location>
</feature>
<evidence type="ECO:0000313" key="11">
    <source>
        <dbReference type="EMBL" id="ORY34759.1"/>
    </source>
</evidence>
<dbReference type="OrthoDB" id="14603at2759"/>
<feature type="transmembrane region" description="Helical" evidence="10">
    <location>
        <begin position="78"/>
        <end position="97"/>
    </location>
</feature>
<keyword evidence="5" id="KW-0999">Mitochondrion inner membrane</keyword>
<evidence type="ECO:0000256" key="3">
    <source>
        <dbReference type="ARBA" id="ARBA00017689"/>
    </source>
</evidence>
<proteinExistence type="inferred from homology"/>
<feature type="transmembrane region" description="Helical" evidence="10">
    <location>
        <begin position="55"/>
        <end position="72"/>
    </location>
</feature>
<dbReference type="PANTHER" id="PTHR31586">
    <property type="entry name" value="CYTOCHROME C OXIDASE PROTEIN 20"/>
    <property type="match status" value="1"/>
</dbReference>
<dbReference type="InterPro" id="IPR022533">
    <property type="entry name" value="Cox20"/>
</dbReference>
<keyword evidence="6 10" id="KW-1133">Transmembrane helix</keyword>
<gene>
    <name evidence="11" type="ORF">BCR39DRAFT_556268</name>
</gene>
<dbReference type="AlphaFoldDB" id="A0A1Y2BIZ7"/>
<evidence type="ECO:0000256" key="5">
    <source>
        <dbReference type="ARBA" id="ARBA00022792"/>
    </source>
</evidence>
<evidence type="ECO:0000313" key="12">
    <source>
        <dbReference type="Proteomes" id="UP000193986"/>
    </source>
</evidence>
<dbReference type="EMBL" id="MCFC01000002">
    <property type="protein sequence ID" value="ORY34759.1"/>
    <property type="molecule type" value="Genomic_DNA"/>
</dbReference>
<dbReference type="InParanoid" id="A0A1Y2BIZ7"/>
<comment type="subcellular location">
    <subcellularLocation>
        <location evidence="1">Mitochondrion inner membrane</location>
    </subcellularLocation>
</comment>
<evidence type="ECO:0000256" key="7">
    <source>
        <dbReference type="ARBA" id="ARBA00023128"/>
    </source>
</evidence>
<keyword evidence="4 10" id="KW-0812">Transmembrane</keyword>
<keyword evidence="12" id="KW-1185">Reference proteome</keyword>
<evidence type="ECO:0000256" key="8">
    <source>
        <dbReference type="ARBA" id="ARBA00023136"/>
    </source>
</evidence>
<dbReference type="PANTHER" id="PTHR31586:SF1">
    <property type="entry name" value="CYTOCHROME C OXIDASE ASSEMBLY PROTEIN COX20, MITOCHONDRIAL"/>
    <property type="match status" value="1"/>
</dbReference>
<protein>
    <recommendedName>
        <fullName evidence="3">Cytochrome c oxidase assembly protein COX20, mitochondrial</fullName>
    </recommendedName>
</protein>
<dbReference type="GO" id="GO:0033617">
    <property type="term" value="P:mitochondrial respiratory chain complex IV assembly"/>
    <property type="evidence" value="ECO:0007669"/>
    <property type="project" value="InterPro"/>
</dbReference>
<reference evidence="11 12" key="1">
    <citation type="submission" date="2016-07" db="EMBL/GenBank/DDBJ databases">
        <title>Pervasive Adenine N6-methylation of Active Genes in Fungi.</title>
        <authorList>
            <consortium name="DOE Joint Genome Institute"/>
            <person name="Mondo S.J."/>
            <person name="Dannebaum R.O."/>
            <person name="Kuo R.C."/>
            <person name="Labutti K."/>
            <person name="Haridas S."/>
            <person name="Kuo A."/>
            <person name="Salamov A."/>
            <person name="Ahrendt S.R."/>
            <person name="Lipzen A."/>
            <person name="Sullivan W."/>
            <person name="Andreopoulos W.B."/>
            <person name="Clum A."/>
            <person name="Lindquist E."/>
            <person name="Daum C."/>
            <person name="Ramamoorthy G.K."/>
            <person name="Gryganskyi A."/>
            <person name="Culley D."/>
            <person name="Magnuson J.K."/>
            <person name="James T.Y."/>
            <person name="O'Malley M.A."/>
            <person name="Stajich J.E."/>
            <person name="Spatafora J.W."/>
            <person name="Visel A."/>
            <person name="Grigoriev I.V."/>
        </authorList>
    </citation>
    <scope>NUCLEOTIDE SEQUENCE [LARGE SCALE GENOMIC DNA]</scope>
    <source>
        <strain evidence="11 12">68-887.2</strain>
    </source>
</reference>
<evidence type="ECO:0000256" key="2">
    <source>
        <dbReference type="ARBA" id="ARBA00009575"/>
    </source>
</evidence>
<evidence type="ECO:0000256" key="10">
    <source>
        <dbReference type="SAM" id="Phobius"/>
    </source>
</evidence>
<evidence type="ECO:0000256" key="9">
    <source>
        <dbReference type="SAM" id="MobiDB-lite"/>
    </source>
</evidence>
<accession>A0A1Y2BIZ7</accession>
<keyword evidence="8 10" id="KW-0472">Membrane</keyword>
<evidence type="ECO:0000256" key="6">
    <source>
        <dbReference type="ARBA" id="ARBA00022989"/>
    </source>
</evidence>